<evidence type="ECO:0000313" key="7">
    <source>
        <dbReference type="Proteomes" id="UP000215914"/>
    </source>
</evidence>
<evidence type="ECO:0000256" key="2">
    <source>
        <dbReference type="ARBA" id="ARBA00023015"/>
    </source>
</evidence>
<proteinExistence type="predicted"/>
<dbReference type="AlphaFoldDB" id="A0A9K3H3L7"/>
<comment type="subcellular location">
    <subcellularLocation>
        <location evidence="1">Nucleus</location>
    </subcellularLocation>
</comment>
<reference evidence="6" key="1">
    <citation type="journal article" date="2017" name="Nature">
        <title>The sunflower genome provides insights into oil metabolism, flowering and Asterid evolution.</title>
        <authorList>
            <person name="Badouin H."/>
            <person name="Gouzy J."/>
            <person name="Grassa C.J."/>
            <person name="Murat F."/>
            <person name="Staton S.E."/>
            <person name="Cottret L."/>
            <person name="Lelandais-Briere C."/>
            <person name="Owens G.L."/>
            <person name="Carrere S."/>
            <person name="Mayjonade B."/>
            <person name="Legrand L."/>
            <person name="Gill N."/>
            <person name="Kane N.C."/>
            <person name="Bowers J.E."/>
            <person name="Hubner S."/>
            <person name="Bellec A."/>
            <person name="Berard A."/>
            <person name="Berges H."/>
            <person name="Blanchet N."/>
            <person name="Boniface M.C."/>
            <person name="Brunel D."/>
            <person name="Catrice O."/>
            <person name="Chaidir N."/>
            <person name="Claudel C."/>
            <person name="Donnadieu C."/>
            <person name="Faraut T."/>
            <person name="Fievet G."/>
            <person name="Helmstetter N."/>
            <person name="King M."/>
            <person name="Knapp S.J."/>
            <person name="Lai Z."/>
            <person name="Le Paslier M.C."/>
            <person name="Lippi Y."/>
            <person name="Lorenzon L."/>
            <person name="Mandel J.R."/>
            <person name="Marage G."/>
            <person name="Marchand G."/>
            <person name="Marquand E."/>
            <person name="Bret-Mestries E."/>
            <person name="Morien E."/>
            <person name="Nambeesan S."/>
            <person name="Nguyen T."/>
            <person name="Pegot-Espagnet P."/>
            <person name="Pouilly N."/>
            <person name="Raftis F."/>
            <person name="Sallet E."/>
            <person name="Schiex T."/>
            <person name="Thomas J."/>
            <person name="Vandecasteele C."/>
            <person name="Vares D."/>
            <person name="Vear F."/>
            <person name="Vautrin S."/>
            <person name="Crespi M."/>
            <person name="Mangin B."/>
            <person name="Burke J.M."/>
            <person name="Salse J."/>
            <person name="Munos S."/>
            <person name="Vincourt P."/>
            <person name="Rieseberg L.H."/>
            <person name="Langlade N.B."/>
        </authorList>
    </citation>
    <scope>NUCLEOTIDE SEQUENCE</scope>
    <source>
        <tissue evidence="6">Leaves</tissue>
    </source>
</reference>
<name>A0A9K3H3L7_HELAN</name>
<dbReference type="EMBL" id="MNCJ02000330">
    <property type="protein sequence ID" value="KAF5765176.1"/>
    <property type="molecule type" value="Genomic_DNA"/>
</dbReference>
<keyword evidence="5" id="KW-0539">Nucleus</keyword>
<dbReference type="Gramene" id="mRNA:HanXRQr2_Chr15g0700661">
    <property type="protein sequence ID" value="mRNA:HanXRQr2_Chr15g0700661"/>
    <property type="gene ID" value="HanXRQr2_Chr15g0700661"/>
</dbReference>
<dbReference type="GO" id="GO:0005634">
    <property type="term" value="C:nucleus"/>
    <property type="evidence" value="ECO:0007669"/>
    <property type="project" value="UniProtKB-SubCell"/>
</dbReference>
<accession>A0A9K3H3L7</accession>
<organism evidence="6 7">
    <name type="scientific">Helianthus annuus</name>
    <name type="common">Common sunflower</name>
    <dbReference type="NCBI Taxonomy" id="4232"/>
    <lineage>
        <taxon>Eukaryota</taxon>
        <taxon>Viridiplantae</taxon>
        <taxon>Streptophyta</taxon>
        <taxon>Embryophyta</taxon>
        <taxon>Tracheophyta</taxon>
        <taxon>Spermatophyta</taxon>
        <taxon>Magnoliopsida</taxon>
        <taxon>eudicotyledons</taxon>
        <taxon>Gunneridae</taxon>
        <taxon>Pentapetalae</taxon>
        <taxon>asterids</taxon>
        <taxon>campanulids</taxon>
        <taxon>Asterales</taxon>
        <taxon>Asteraceae</taxon>
        <taxon>Asteroideae</taxon>
        <taxon>Heliantheae alliance</taxon>
        <taxon>Heliantheae</taxon>
        <taxon>Helianthus</taxon>
    </lineage>
</organism>
<keyword evidence="7" id="KW-1185">Reference proteome</keyword>
<dbReference type="GO" id="GO:0003677">
    <property type="term" value="F:DNA binding"/>
    <property type="evidence" value="ECO:0007669"/>
    <property type="project" value="UniProtKB-KW"/>
</dbReference>
<keyword evidence="3" id="KW-0238">DNA-binding</keyword>
<reference evidence="6" key="2">
    <citation type="submission" date="2020-06" db="EMBL/GenBank/DDBJ databases">
        <title>Helianthus annuus Genome sequencing and assembly Release 2.</title>
        <authorList>
            <person name="Gouzy J."/>
            <person name="Langlade N."/>
            <person name="Munos S."/>
        </authorList>
    </citation>
    <scope>NUCLEOTIDE SEQUENCE</scope>
    <source>
        <tissue evidence="6">Leaves</tissue>
    </source>
</reference>
<evidence type="ECO:0000256" key="5">
    <source>
        <dbReference type="ARBA" id="ARBA00023242"/>
    </source>
</evidence>
<evidence type="ECO:0000256" key="1">
    <source>
        <dbReference type="ARBA" id="ARBA00004123"/>
    </source>
</evidence>
<evidence type="ECO:0000256" key="4">
    <source>
        <dbReference type="ARBA" id="ARBA00023163"/>
    </source>
</evidence>
<sequence>MSFYKCFSSLTKEFLVIPYLFCKTWLSSAIDTKNVVIKCVNGKIWLVDFARHNGRGWEKVVADLSLSEGTVLIFRKIEAYTFLLTPFMKVAPYPHCEQKFVMFTSISSFVDKKYIESFCHFVNDHTVERLLLPTDFV</sequence>
<evidence type="ECO:0000256" key="3">
    <source>
        <dbReference type="ARBA" id="ARBA00023125"/>
    </source>
</evidence>
<dbReference type="Proteomes" id="UP000215914">
    <property type="component" value="Unassembled WGS sequence"/>
</dbReference>
<evidence type="ECO:0000313" key="6">
    <source>
        <dbReference type="EMBL" id="KAF5765176.1"/>
    </source>
</evidence>
<comment type="caution">
    <text evidence="6">The sequence shown here is derived from an EMBL/GenBank/DDBJ whole genome shotgun (WGS) entry which is preliminary data.</text>
</comment>
<keyword evidence="4" id="KW-0804">Transcription</keyword>
<dbReference type="SUPFAM" id="SSF101936">
    <property type="entry name" value="DNA-binding pseudobarrel domain"/>
    <property type="match status" value="1"/>
</dbReference>
<gene>
    <name evidence="6" type="ORF">HanXRQr2_Chr15g0700661</name>
</gene>
<dbReference type="Gene3D" id="2.40.330.10">
    <property type="entry name" value="DNA-binding pseudobarrel domain"/>
    <property type="match status" value="1"/>
</dbReference>
<keyword evidence="2" id="KW-0805">Transcription regulation</keyword>
<protein>
    <submittedName>
        <fullName evidence="6">Transcription factor B3-Domain family</fullName>
    </submittedName>
</protein>
<dbReference type="InterPro" id="IPR015300">
    <property type="entry name" value="DNA-bd_pseudobarrel_sf"/>
</dbReference>